<dbReference type="Pfam" id="PF00067">
    <property type="entry name" value="p450"/>
    <property type="match status" value="1"/>
</dbReference>
<evidence type="ECO:0000256" key="6">
    <source>
        <dbReference type="ARBA" id="ARBA00023004"/>
    </source>
</evidence>
<protein>
    <submittedName>
        <fullName evidence="11">Cytochrome P450</fullName>
    </submittedName>
</protein>
<keyword evidence="7 9" id="KW-0503">Monooxygenase</keyword>
<evidence type="ECO:0000256" key="10">
    <source>
        <dbReference type="SAM" id="Phobius"/>
    </source>
</evidence>
<dbReference type="KEGG" id="cfj:CFIO01_07835"/>
<reference evidence="11 12" key="1">
    <citation type="submission" date="2014-02" db="EMBL/GenBank/DDBJ databases">
        <title>The genome sequence of Colletotrichum fioriniae PJ7.</title>
        <authorList>
            <person name="Baroncelli R."/>
            <person name="Thon M.R."/>
        </authorList>
    </citation>
    <scope>NUCLEOTIDE SEQUENCE [LARGE SCALE GENOMIC DNA]</scope>
    <source>
        <strain evidence="11 12">PJ7</strain>
    </source>
</reference>
<dbReference type="GO" id="GO:0016705">
    <property type="term" value="F:oxidoreductase activity, acting on paired donors, with incorporation or reduction of molecular oxygen"/>
    <property type="evidence" value="ECO:0007669"/>
    <property type="project" value="InterPro"/>
</dbReference>
<evidence type="ECO:0000256" key="7">
    <source>
        <dbReference type="ARBA" id="ARBA00023033"/>
    </source>
</evidence>
<dbReference type="PRINTS" id="PR00463">
    <property type="entry name" value="EP450I"/>
</dbReference>
<keyword evidence="4 8" id="KW-0479">Metal-binding</keyword>
<evidence type="ECO:0000256" key="3">
    <source>
        <dbReference type="ARBA" id="ARBA00022617"/>
    </source>
</evidence>
<dbReference type="GO" id="GO:0004497">
    <property type="term" value="F:monooxygenase activity"/>
    <property type="evidence" value="ECO:0007669"/>
    <property type="project" value="UniProtKB-KW"/>
</dbReference>
<dbReference type="PANTHER" id="PTHR24305">
    <property type="entry name" value="CYTOCHROME P450"/>
    <property type="match status" value="1"/>
</dbReference>
<dbReference type="GO" id="GO:0020037">
    <property type="term" value="F:heme binding"/>
    <property type="evidence" value="ECO:0007669"/>
    <property type="project" value="InterPro"/>
</dbReference>
<comment type="caution">
    <text evidence="11">The sequence shown here is derived from an EMBL/GenBank/DDBJ whole genome shotgun (WGS) entry which is preliminary data.</text>
</comment>
<dbReference type="SUPFAM" id="SSF48264">
    <property type="entry name" value="Cytochrome P450"/>
    <property type="match status" value="1"/>
</dbReference>
<dbReference type="Proteomes" id="UP000020467">
    <property type="component" value="Unassembled WGS sequence"/>
</dbReference>
<evidence type="ECO:0000313" key="12">
    <source>
        <dbReference type="Proteomes" id="UP000020467"/>
    </source>
</evidence>
<dbReference type="PROSITE" id="PS00086">
    <property type="entry name" value="CYTOCHROME_P450"/>
    <property type="match status" value="1"/>
</dbReference>
<keyword evidence="6 8" id="KW-0408">Iron</keyword>
<feature type="binding site" description="axial binding residue" evidence="8">
    <location>
        <position position="455"/>
    </location>
    <ligand>
        <name>heme</name>
        <dbReference type="ChEBI" id="CHEBI:30413"/>
    </ligand>
    <ligandPart>
        <name>Fe</name>
        <dbReference type="ChEBI" id="CHEBI:18248"/>
    </ligandPart>
</feature>
<keyword evidence="12" id="KW-1185">Reference proteome</keyword>
<evidence type="ECO:0000256" key="5">
    <source>
        <dbReference type="ARBA" id="ARBA00023002"/>
    </source>
</evidence>
<keyword evidence="5 9" id="KW-0560">Oxidoreductase</keyword>
<gene>
    <name evidence="11" type="ORF">CFIO01_07835</name>
</gene>
<dbReference type="InterPro" id="IPR002401">
    <property type="entry name" value="Cyt_P450_E_grp-I"/>
</dbReference>
<evidence type="ECO:0000256" key="9">
    <source>
        <dbReference type="RuleBase" id="RU000461"/>
    </source>
</evidence>
<comment type="cofactor">
    <cofactor evidence="1 8">
        <name>heme</name>
        <dbReference type="ChEBI" id="CHEBI:30413"/>
    </cofactor>
</comment>
<evidence type="ECO:0000313" key="11">
    <source>
        <dbReference type="EMBL" id="EXF74185.1"/>
    </source>
</evidence>
<dbReference type="InterPro" id="IPR050121">
    <property type="entry name" value="Cytochrome_P450_monoxygenase"/>
</dbReference>
<organism evidence="11 12">
    <name type="scientific">Colletotrichum fioriniae PJ7</name>
    <dbReference type="NCBI Taxonomy" id="1445577"/>
    <lineage>
        <taxon>Eukaryota</taxon>
        <taxon>Fungi</taxon>
        <taxon>Dikarya</taxon>
        <taxon>Ascomycota</taxon>
        <taxon>Pezizomycotina</taxon>
        <taxon>Sordariomycetes</taxon>
        <taxon>Hypocreomycetidae</taxon>
        <taxon>Glomerellales</taxon>
        <taxon>Glomerellaceae</taxon>
        <taxon>Colletotrichum</taxon>
        <taxon>Colletotrichum acutatum species complex</taxon>
    </lineage>
</organism>
<dbReference type="InterPro" id="IPR036396">
    <property type="entry name" value="Cyt_P450_sf"/>
</dbReference>
<dbReference type="eggNOG" id="KOG0156">
    <property type="taxonomic scope" value="Eukaryota"/>
</dbReference>
<proteinExistence type="inferred from homology"/>
<comment type="similarity">
    <text evidence="2 9">Belongs to the cytochrome P450 family.</text>
</comment>
<evidence type="ECO:0000256" key="8">
    <source>
        <dbReference type="PIRSR" id="PIRSR602401-1"/>
    </source>
</evidence>
<sequence length="538" mass="61258">MAILMNDSIIRLVLGNLVTIFLGLYFLYFIYLGTYNITFHPLAKFPGPKLTAFTGWYETYHELFGVPGKTFAYKIQQMHDDYGPIVRINPHELHVSDHQFFDVLFAGGSARRDKYPPSASVQGATGGIFGTLNHDAHRMRRSAISGFFSKQAVVVHERLIHEKVEQLCAVFKTYAKEGSPFNIRVPLLAYTTDFYCAHALGETGDMHLLKDKAKAQKWRESIIGLLHFTPIVRQFPWFLSLAFELPMWLIRRVSSDLALDMEEQAKEAIKDSSAPDSLREDNGSLMQAILTSNLPQGEKSFKRMAQEGFTVLTASGDTIGRTLTAAVYHLLSNPNHLVKSKEEMKSVMPNSNIDVPLSKLESLPWTTAVIKESLRISALITMRVVLQAPTECLTYRDWIIPINTPVGMTFADLMMDPKVFPNPKRFDPERWLESHPLYAQSTKCFFPFGRGHRNCIGLKYINSSLQHQIQAECTDCHASPSLAWAEMYVALAKVLRRFDLELYDVIRERDIDHYRDCFLGEPRDDSRGVRVKILRLLD</sequence>
<keyword evidence="10" id="KW-0812">Transmembrane</keyword>
<evidence type="ECO:0000256" key="2">
    <source>
        <dbReference type="ARBA" id="ARBA00010617"/>
    </source>
</evidence>
<evidence type="ECO:0000256" key="1">
    <source>
        <dbReference type="ARBA" id="ARBA00001971"/>
    </source>
</evidence>
<dbReference type="InterPro" id="IPR017972">
    <property type="entry name" value="Cyt_P450_CS"/>
</dbReference>
<keyword evidence="10" id="KW-1133">Transmembrane helix</keyword>
<feature type="transmembrane region" description="Helical" evidence="10">
    <location>
        <begin position="12"/>
        <end position="31"/>
    </location>
</feature>
<dbReference type="OrthoDB" id="3945418at2759"/>
<dbReference type="AlphaFoldDB" id="A0A010QBN1"/>
<keyword evidence="10" id="KW-0472">Membrane</keyword>
<accession>A0A010QBN1</accession>
<dbReference type="Gene3D" id="1.10.630.10">
    <property type="entry name" value="Cytochrome P450"/>
    <property type="match status" value="1"/>
</dbReference>
<dbReference type="EMBL" id="JARH01001008">
    <property type="protein sequence ID" value="EXF74185.1"/>
    <property type="molecule type" value="Genomic_DNA"/>
</dbReference>
<keyword evidence="3 8" id="KW-0349">Heme</keyword>
<evidence type="ECO:0000256" key="4">
    <source>
        <dbReference type="ARBA" id="ARBA00022723"/>
    </source>
</evidence>
<dbReference type="GO" id="GO:0005506">
    <property type="term" value="F:iron ion binding"/>
    <property type="evidence" value="ECO:0007669"/>
    <property type="project" value="InterPro"/>
</dbReference>
<dbReference type="PANTHER" id="PTHR24305:SF157">
    <property type="entry name" value="N-ACETYLTRYPTOPHAN 6-HYDROXYLASE IVOC-RELATED"/>
    <property type="match status" value="1"/>
</dbReference>
<dbReference type="CDD" id="cd11062">
    <property type="entry name" value="CYP58-like"/>
    <property type="match status" value="1"/>
</dbReference>
<dbReference type="InterPro" id="IPR001128">
    <property type="entry name" value="Cyt_P450"/>
</dbReference>
<dbReference type="HOGENOM" id="CLU_001570_14_4_1"/>
<name>A0A010QBN1_9PEZI</name>